<protein>
    <recommendedName>
        <fullName evidence="3">Hemerythrin-like domain-containing protein</fullName>
    </recommendedName>
</protein>
<evidence type="ECO:0000313" key="1">
    <source>
        <dbReference type="EMBL" id="KJL45464.1"/>
    </source>
</evidence>
<dbReference type="AlphaFoldDB" id="A0A0M2HM20"/>
<evidence type="ECO:0000313" key="2">
    <source>
        <dbReference type="Proteomes" id="UP000034098"/>
    </source>
</evidence>
<comment type="caution">
    <text evidence="1">The sequence shown here is derived from an EMBL/GenBank/DDBJ whole genome shotgun (WGS) entry which is preliminary data.</text>
</comment>
<evidence type="ECO:0008006" key="3">
    <source>
        <dbReference type="Google" id="ProtNLM"/>
    </source>
</evidence>
<dbReference type="PATRIC" id="fig|69370.6.peg.247"/>
<reference evidence="1 2" key="1">
    <citation type="submission" date="2015-02" db="EMBL/GenBank/DDBJ databases">
        <title>Draft genome sequences of ten Microbacterium spp. with emphasis on heavy metal contaminated environments.</title>
        <authorList>
            <person name="Corretto E."/>
        </authorList>
    </citation>
    <scope>NUCLEOTIDE SEQUENCE [LARGE SCALE GENOMIC DNA]</scope>
    <source>
        <strain evidence="1 2">DSM 8608</strain>
    </source>
</reference>
<accession>A0A0M2HM20</accession>
<keyword evidence="2" id="KW-1185">Reference proteome</keyword>
<dbReference type="EMBL" id="JYJA01000017">
    <property type="protein sequence ID" value="KJL45464.1"/>
    <property type="molecule type" value="Genomic_DNA"/>
</dbReference>
<name>A0A0M2HM20_MICTR</name>
<gene>
    <name evidence="1" type="ORF">RS82_00235</name>
</gene>
<sequence length="64" mass="7075">MISTLVTRFDAAVQSAASPASLAQHLEGFAAIMESHFRFEERELEPLLDRLELRADPDAVFGSL</sequence>
<proteinExistence type="predicted"/>
<organism evidence="1 2">
    <name type="scientific">Microbacterium trichothecenolyticum</name>
    <name type="common">Aureobacterium trichothecenolyticum</name>
    <dbReference type="NCBI Taxonomy" id="69370"/>
    <lineage>
        <taxon>Bacteria</taxon>
        <taxon>Bacillati</taxon>
        <taxon>Actinomycetota</taxon>
        <taxon>Actinomycetes</taxon>
        <taxon>Micrococcales</taxon>
        <taxon>Microbacteriaceae</taxon>
        <taxon>Microbacterium</taxon>
    </lineage>
</organism>
<dbReference type="Proteomes" id="UP000034098">
    <property type="component" value="Unassembled WGS sequence"/>
</dbReference>